<dbReference type="SUPFAM" id="SSF109854">
    <property type="entry name" value="DinB/YfiT-like putative metalloenzymes"/>
    <property type="match status" value="1"/>
</dbReference>
<organism evidence="1 2">
    <name type="scientific">Orbilia oligospora</name>
    <name type="common">Nematode-trapping fungus</name>
    <name type="synonym">Arthrobotrys oligospora</name>
    <dbReference type="NCBI Taxonomy" id="2813651"/>
    <lineage>
        <taxon>Eukaryota</taxon>
        <taxon>Fungi</taxon>
        <taxon>Dikarya</taxon>
        <taxon>Ascomycota</taxon>
        <taxon>Pezizomycotina</taxon>
        <taxon>Orbiliomycetes</taxon>
        <taxon>Orbiliales</taxon>
        <taxon>Orbiliaceae</taxon>
        <taxon>Orbilia</taxon>
    </lineage>
</organism>
<dbReference type="Gene3D" id="1.20.120.450">
    <property type="entry name" value="dinb family like domain"/>
    <property type="match status" value="1"/>
</dbReference>
<sequence>MASSLTLFDVTVPLFRKGMKTLKHILEKGEAYAKENGISTNDVVNWKLAEDMKPLTFQIQTASNTAKNTCVRVAKLELAVLDDNEETLEDLYKRIDTTLALLDEVEEKNKVEFEGKEDSEVVLVTRGTERKFTGQSYVQTFAIPNFYFHVTTAYTQRNEITEINIKEKKVVKRQNVYSIVVTIQIQE</sequence>
<protein>
    <submittedName>
        <fullName evidence="1">Uncharacterized protein</fullName>
    </submittedName>
</protein>
<dbReference type="AlphaFoldDB" id="A0A7C8NZY8"/>
<dbReference type="Proteomes" id="UP000480548">
    <property type="component" value="Unassembled WGS sequence"/>
</dbReference>
<name>A0A7C8NZY8_ORBOL</name>
<comment type="caution">
    <text evidence="1">The sequence shown here is derived from an EMBL/GenBank/DDBJ whole genome shotgun (WGS) entry which is preliminary data.</text>
</comment>
<dbReference type="InterPro" id="IPR018531">
    <property type="entry name" value="DUF1993"/>
</dbReference>
<gene>
    <name evidence="1" type="ORF">TWF703_010860</name>
</gene>
<reference evidence="1 2" key="1">
    <citation type="submission" date="2019-06" db="EMBL/GenBank/DDBJ databases">
        <authorList>
            <person name="Palmer J.M."/>
        </authorList>
    </citation>
    <scope>NUCLEOTIDE SEQUENCE [LARGE SCALE GENOMIC DNA]</scope>
    <source>
        <strain evidence="1 2">TWF703</strain>
    </source>
</reference>
<proteinExistence type="predicted"/>
<dbReference type="InterPro" id="IPR034660">
    <property type="entry name" value="DinB/YfiT-like"/>
</dbReference>
<dbReference type="EMBL" id="WIQZ01000009">
    <property type="protein sequence ID" value="KAF3143446.1"/>
    <property type="molecule type" value="Genomic_DNA"/>
</dbReference>
<accession>A0A7C8NZY8</accession>
<evidence type="ECO:0000313" key="2">
    <source>
        <dbReference type="Proteomes" id="UP000480548"/>
    </source>
</evidence>
<evidence type="ECO:0000313" key="1">
    <source>
        <dbReference type="EMBL" id="KAF3143446.1"/>
    </source>
</evidence>
<dbReference type="PANTHER" id="PTHR36922:SF1">
    <property type="entry name" value="DUF1993 DOMAIN-CONTAINING PROTEIN"/>
    <property type="match status" value="1"/>
</dbReference>
<dbReference type="Pfam" id="PF09351">
    <property type="entry name" value="DUF1993"/>
    <property type="match status" value="1"/>
</dbReference>
<dbReference type="PANTHER" id="PTHR36922">
    <property type="entry name" value="BLL2446 PROTEIN"/>
    <property type="match status" value="1"/>
</dbReference>